<evidence type="ECO:0000313" key="1">
    <source>
        <dbReference type="EMBL" id="VEH16044.1"/>
    </source>
</evidence>
<organism evidence="1 2">
    <name type="scientific">Segatella oris</name>
    <dbReference type="NCBI Taxonomy" id="28135"/>
    <lineage>
        <taxon>Bacteria</taxon>
        <taxon>Pseudomonadati</taxon>
        <taxon>Bacteroidota</taxon>
        <taxon>Bacteroidia</taxon>
        <taxon>Bacteroidales</taxon>
        <taxon>Prevotellaceae</taxon>
        <taxon>Segatella</taxon>
    </lineage>
</organism>
<dbReference type="EMBL" id="LR134384">
    <property type="protein sequence ID" value="VEH16044.1"/>
    <property type="molecule type" value="Genomic_DNA"/>
</dbReference>
<dbReference type="Proteomes" id="UP000274578">
    <property type="component" value="Chromosome 1"/>
</dbReference>
<proteinExistence type="predicted"/>
<evidence type="ECO:0000313" key="2">
    <source>
        <dbReference type="Proteomes" id="UP000274578"/>
    </source>
</evidence>
<reference evidence="1 2" key="1">
    <citation type="submission" date="2018-12" db="EMBL/GenBank/DDBJ databases">
        <authorList>
            <consortium name="Pathogen Informatics"/>
        </authorList>
    </citation>
    <scope>NUCLEOTIDE SEQUENCE [LARGE SCALE GENOMIC DNA]</scope>
    <source>
        <strain evidence="1 2">NCTC13071</strain>
    </source>
</reference>
<name>A0A3S5EPD8_9BACT</name>
<protein>
    <submittedName>
        <fullName evidence="1">Uncharacterized protein</fullName>
    </submittedName>
</protein>
<sequence>MQLGGVFPDEGRLFVWQLSGNGSVRMVQTAFQCSVRYNQINICFLVEAL</sequence>
<accession>A0A3S5EPD8</accession>
<gene>
    <name evidence="1" type="ORF">NCTC13071_02061</name>
</gene>
<dbReference type="AlphaFoldDB" id="A0A3S5EPD8"/>
<dbReference type="KEGG" id="poc:NCTC13071_02061"/>